<dbReference type="EMBL" id="JANPWB010000008">
    <property type="protein sequence ID" value="KAJ1160374.1"/>
    <property type="molecule type" value="Genomic_DNA"/>
</dbReference>
<dbReference type="Proteomes" id="UP001066276">
    <property type="component" value="Chromosome 4_2"/>
</dbReference>
<protein>
    <submittedName>
        <fullName evidence="1">Uncharacterized protein</fullName>
    </submittedName>
</protein>
<comment type="caution">
    <text evidence="1">The sequence shown here is derived from an EMBL/GenBank/DDBJ whole genome shotgun (WGS) entry which is preliminary data.</text>
</comment>
<evidence type="ECO:0000313" key="1">
    <source>
        <dbReference type="EMBL" id="KAJ1160374.1"/>
    </source>
</evidence>
<evidence type="ECO:0000313" key="2">
    <source>
        <dbReference type="Proteomes" id="UP001066276"/>
    </source>
</evidence>
<organism evidence="1 2">
    <name type="scientific">Pleurodeles waltl</name>
    <name type="common">Iberian ribbed newt</name>
    <dbReference type="NCBI Taxonomy" id="8319"/>
    <lineage>
        <taxon>Eukaryota</taxon>
        <taxon>Metazoa</taxon>
        <taxon>Chordata</taxon>
        <taxon>Craniata</taxon>
        <taxon>Vertebrata</taxon>
        <taxon>Euteleostomi</taxon>
        <taxon>Amphibia</taxon>
        <taxon>Batrachia</taxon>
        <taxon>Caudata</taxon>
        <taxon>Salamandroidea</taxon>
        <taxon>Salamandridae</taxon>
        <taxon>Pleurodelinae</taxon>
        <taxon>Pleurodeles</taxon>
    </lineage>
</organism>
<feature type="non-terminal residue" evidence="1">
    <location>
        <position position="69"/>
    </location>
</feature>
<proteinExistence type="predicted"/>
<accession>A0AAV7S776</accession>
<sequence>VAVCEAGERVSWCAESAPWRAPSDPGYRLNLPARPCSPPPCPGFIPGTTRRRDAKFLRNSTSIYINART</sequence>
<name>A0AAV7S776_PLEWA</name>
<keyword evidence="2" id="KW-1185">Reference proteome</keyword>
<reference evidence="1" key="1">
    <citation type="journal article" date="2022" name="bioRxiv">
        <title>Sequencing and chromosome-scale assembly of the giantPleurodeles waltlgenome.</title>
        <authorList>
            <person name="Brown T."/>
            <person name="Elewa A."/>
            <person name="Iarovenko S."/>
            <person name="Subramanian E."/>
            <person name="Araus A.J."/>
            <person name="Petzold A."/>
            <person name="Susuki M."/>
            <person name="Suzuki K.-i.T."/>
            <person name="Hayashi T."/>
            <person name="Toyoda A."/>
            <person name="Oliveira C."/>
            <person name="Osipova E."/>
            <person name="Leigh N.D."/>
            <person name="Simon A."/>
            <person name="Yun M.H."/>
        </authorList>
    </citation>
    <scope>NUCLEOTIDE SEQUENCE</scope>
    <source>
        <strain evidence="1">20211129_DDA</strain>
        <tissue evidence="1">Liver</tissue>
    </source>
</reference>
<dbReference type="AlphaFoldDB" id="A0AAV7S776"/>
<feature type="non-terminal residue" evidence="1">
    <location>
        <position position="1"/>
    </location>
</feature>
<gene>
    <name evidence="1" type="ORF">NDU88_000876</name>
</gene>